<evidence type="ECO:0000313" key="3">
    <source>
        <dbReference type="Proteomes" id="UP001266305"/>
    </source>
</evidence>
<comment type="caution">
    <text evidence="2">The sequence shown here is derived from an EMBL/GenBank/DDBJ whole genome shotgun (WGS) entry which is preliminary data.</text>
</comment>
<evidence type="ECO:0000256" key="1">
    <source>
        <dbReference type="SAM" id="MobiDB-lite"/>
    </source>
</evidence>
<feature type="region of interest" description="Disordered" evidence="1">
    <location>
        <begin position="1"/>
        <end position="31"/>
    </location>
</feature>
<dbReference type="Proteomes" id="UP001266305">
    <property type="component" value="Unassembled WGS sequence"/>
</dbReference>
<protein>
    <submittedName>
        <fullName evidence="2">Uncharacterized protein</fullName>
    </submittedName>
</protein>
<organism evidence="2 3">
    <name type="scientific">Saguinus oedipus</name>
    <name type="common">Cotton-top tamarin</name>
    <name type="synonym">Oedipomidas oedipus</name>
    <dbReference type="NCBI Taxonomy" id="9490"/>
    <lineage>
        <taxon>Eukaryota</taxon>
        <taxon>Metazoa</taxon>
        <taxon>Chordata</taxon>
        <taxon>Craniata</taxon>
        <taxon>Vertebrata</taxon>
        <taxon>Euteleostomi</taxon>
        <taxon>Mammalia</taxon>
        <taxon>Eutheria</taxon>
        <taxon>Euarchontoglires</taxon>
        <taxon>Primates</taxon>
        <taxon>Haplorrhini</taxon>
        <taxon>Platyrrhini</taxon>
        <taxon>Cebidae</taxon>
        <taxon>Callitrichinae</taxon>
        <taxon>Saguinus</taxon>
    </lineage>
</organism>
<sequence length="95" mass="10747">MLDHRVRPGPVPRGQERRLNNTSEEEDYGEGLPEKEEGIICYICYCPEDDSYLEGVGCNGDKYLVHGTHPVDTNTCQGLPHNMPLNWTSEELCSH</sequence>
<reference evidence="2 3" key="1">
    <citation type="submission" date="2023-05" db="EMBL/GenBank/DDBJ databases">
        <title>B98-5 Cell Line De Novo Hybrid Assembly: An Optical Mapping Approach.</title>
        <authorList>
            <person name="Kananen K."/>
            <person name="Auerbach J.A."/>
            <person name="Kautto E."/>
            <person name="Blachly J.S."/>
        </authorList>
    </citation>
    <scope>NUCLEOTIDE SEQUENCE [LARGE SCALE GENOMIC DNA]</scope>
    <source>
        <strain evidence="2">B95-8</strain>
        <tissue evidence="2">Cell line</tissue>
    </source>
</reference>
<dbReference type="EMBL" id="JASSZA010000005">
    <property type="protein sequence ID" value="KAK2109586.1"/>
    <property type="molecule type" value="Genomic_DNA"/>
</dbReference>
<keyword evidence="3" id="KW-1185">Reference proteome</keyword>
<accession>A0ABQ9VJM4</accession>
<evidence type="ECO:0000313" key="2">
    <source>
        <dbReference type="EMBL" id="KAK2109586.1"/>
    </source>
</evidence>
<proteinExistence type="predicted"/>
<gene>
    <name evidence="2" type="ORF">P7K49_009332</name>
</gene>
<name>A0ABQ9VJM4_SAGOE</name>